<reference evidence="1" key="1">
    <citation type="submission" date="2021-08" db="EMBL/GenBank/DDBJ databases">
        <title>WGS assembly of Ceratopteris richardii.</title>
        <authorList>
            <person name="Marchant D.B."/>
            <person name="Chen G."/>
            <person name="Jenkins J."/>
            <person name="Shu S."/>
            <person name="Leebens-Mack J."/>
            <person name="Grimwood J."/>
            <person name="Schmutz J."/>
            <person name="Soltis P."/>
            <person name="Soltis D."/>
            <person name="Chen Z.-H."/>
        </authorList>
    </citation>
    <scope>NUCLEOTIDE SEQUENCE</scope>
    <source>
        <strain evidence="1">Whitten #5841</strain>
        <tissue evidence="1">Leaf</tissue>
    </source>
</reference>
<dbReference type="Proteomes" id="UP000825935">
    <property type="component" value="Chromosome 18"/>
</dbReference>
<gene>
    <name evidence="1" type="ORF">KP509_18G041800</name>
</gene>
<proteinExistence type="predicted"/>
<accession>A0A8T2SR80</accession>
<organism evidence="1 2">
    <name type="scientific">Ceratopteris richardii</name>
    <name type="common">Triangle waterfern</name>
    <dbReference type="NCBI Taxonomy" id="49495"/>
    <lineage>
        <taxon>Eukaryota</taxon>
        <taxon>Viridiplantae</taxon>
        <taxon>Streptophyta</taxon>
        <taxon>Embryophyta</taxon>
        <taxon>Tracheophyta</taxon>
        <taxon>Polypodiopsida</taxon>
        <taxon>Polypodiidae</taxon>
        <taxon>Polypodiales</taxon>
        <taxon>Pteridineae</taxon>
        <taxon>Pteridaceae</taxon>
        <taxon>Parkerioideae</taxon>
        <taxon>Ceratopteris</taxon>
    </lineage>
</organism>
<sequence>MNYGMECKRQVLFLNNEMTSYGTSNSHGGQLICIVEKVEKLPTYLNISAPTGSYAMKGSTSHLENTSRYYTEAKALP</sequence>
<evidence type="ECO:0000313" key="1">
    <source>
        <dbReference type="EMBL" id="KAH7365707.1"/>
    </source>
</evidence>
<keyword evidence="2" id="KW-1185">Reference proteome</keyword>
<comment type="caution">
    <text evidence="1">The sequence shown here is derived from an EMBL/GenBank/DDBJ whole genome shotgun (WGS) entry which is preliminary data.</text>
</comment>
<dbReference type="AlphaFoldDB" id="A0A8T2SR80"/>
<name>A0A8T2SR80_CERRI</name>
<protein>
    <submittedName>
        <fullName evidence="1">Uncharacterized protein</fullName>
    </submittedName>
</protein>
<dbReference type="EMBL" id="CM035423">
    <property type="protein sequence ID" value="KAH7365707.1"/>
    <property type="molecule type" value="Genomic_DNA"/>
</dbReference>
<evidence type="ECO:0000313" key="2">
    <source>
        <dbReference type="Proteomes" id="UP000825935"/>
    </source>
</evidence>